<dbReference type="AlphaFoldDB" id="A0A833GXT9"/>
<dbReference type="EMBL" id="WBUI01000035">
    <property type="protein sequence ID" value="KAB2929205.1"/>
    <property type="molecule type" value="Genomic_DNA"/>
</dbReference>
<evidence type="ECO:0000256" key="1">
    <source>
        <dbReference type="SAM" id="MobiDB-lite"/>
    </source>
</evidence>
<dbReference type="InterPro" id="IPR005646">
    <property type="entry name" value="FapA"/>
</dbReference>
<evidence type="ECO:0000313" key="3">
    <source>
        <dbReference type="EMBL" id="KAB2929205.1"/>
    </source>
</evidence>
<organism evidence="3 4">
    <name type="scientific">Leptonema illini</name>
    <dbReference type="NCBI Taxonomy" id="183"/>
    <lineage>
        <taxon>Bacteria</taxon>
        <taxon>Pseudomonadati</taxon>
        <taxon>Spirochaetota</taxon>
        <taxon>Spirochaetia</taxon>
        <taxon>Leptospirales</taxon>
        <taxon>Leptospiraceae</taxon>
        <taxon>Leptonema</taxon>
    </lineage>
</organism>
<protein>
    <submittedName>
        <fullName evidence="3">DUF342 domain-containing protein</fullName>
    </submittedName>
</protein>
<evidence type="ECO:0000313" key="4">
    <source>
        <dbReference type="Proteomes" id="UP000460298"/>
    </source>
</evidence>
<evidence type="ECO:0000259" key="2">
    <source>
        <dbReference type="Pfam" id="PF20250"/>
    </source>
</evidence>
<reference evidence="3 4" key="1">
    <citation type="submission" date="2019-10" db="EMBL/GenBank/DDBJ databases">
        <title>Extracellular Electron Transfer in a Candidatus Methanoperedens spp. Enrichment Culture.</title>
        <authorList>
            <person name="Berger S."/>
            <person name="Rangel Shaw D."/>
            <person name="Berben T."/>
            <person name="In 'T Zandt M."/>
            <person name="Frank J."/>
            <person name="Reimann J."/>
            <person name="Jetten M.S.M."/>
            <person name="Welte C.U."/>
        </authorList>
    </citation>
    <scope>NUCLEOTIDE SEQUENCE [LARGE SCALE GENOMIC DNA]</scope>
    <source>
        <strain evidence="3">SB12</strain>
    </source>
</reference>
<feature type="domain" description="Flagellar Assembly Protein A N-terminal region" evidence="2">
    <location>
        <begin position="91"/>
        <end position="270"/>
    </location>
</feature>
<dbReference type="Pfam" id="PF03961">
    <property type="entry name" value="FapA"/>
    <property type="match status" value="1"/>
</dbReference>
<sequence length="564" mass="62700">MSSVDDLIRSIERKDDGHFLIENRSDRAWICIHPPGPGGAPVRKADVLARLKLFGIEDYDLQGLEELLLVPDGNWHELGTWKEPESQDARFSLEIAADRKSATLTVEGPIFRGRWLDRGELDAAILSAGIRAGVDDALLEAIASRTLDELKEKGPFRKSYTIARSVDPIPPTNGSIKFYYDPHPRARPALLGDSPNARVDFKKLGIIQTCEKDQLLAELLDPVEGRPGLDVSGNPVYGEKPATARLEAGRNAVLKEKKLYSQSTGQVIIRYDEEKNYAKIEVVEVLDVERIDYGTGHVDFPGTVVVHDTVADGFQVRARGDIIVERTVSSAFLQAEGDIVLMGGAVGRGAGFIEAGHDVYAKFVQETTVSAGHGIYIEEAAMHSRLMAGVEILLDGGRGDLIGGSTLSGKLLVANRIGSKAEPETRLTLGIDPETFRRLRELEQEIDRNRTTLQKIQQHRRHIDEARRRGPSTSQQDSTYDKLVSLENKFLEIIANLDRQRETIQAAITPDRQAEILYRDTVYPNVEVSFGYGIRKYRIDRRPVALPGRFALDPVENKILHSFE</sequence>
<dbReference type="PANTHER" id="PTHR38032:SF1">
    <property type="entry name" value="RNA-BINDING PROTEIN KHPB N-TERMINAL DOMAIN-CONTAINING PROTEIN"/>
    <property type="match status" value="1"/>
</dbReference>
<gene>
    <name evidence="3" type="ORF">F9K24_20535</name>
</gene>
<dbReference type="PANTHER" id="PTHR38032">
    <property type="entry name" value="POLYMERASE-RELATED"/>
    <property type="match status" value="1"/>
</dbReference>
<dbReference type="InterPro" id="IPR046865">
    <property type="entry name" value="FapA_b_solenoid"/>
</dbReference>
<proteinExistence type="predicted"/>
<name>A0A833GXT9_9LEPT</name>
<dbReference type="Pfam" id="PF20250">
    <property type="entry name" value="FapA_N"/>
    <property type="match status" value="1"/>
</dbReference>
<feature type="region of interest" description="Disordered" evidence="1">
    <location>
        <begin position="455"/>
        <end position="479"/>
    </location>
</feature>
<dbReference type="Proteomes" id="UP000460298">
    <property type="component" value="Unassembled WGS sequence"/>
</dbReference>
<accession>A0A833GXT9</accession>
<comment type="caution">
    <text evidence="3">The sequence shown here is derived from an EMBL/GenBank/DDBJ whole genome shotgun (WGS) entry which is preliminary data.</text>
</comment>
<dbReference type="InterPro" id="IPR046866">
    <property type="entry name" value="FapA_N"/>
</dbReference>